<name>A0AAN6XU80_9PEZI</name>
<accession>A0AAN6XU80</accession>
<protein>
    <submittedName>
        <fullName evidence="2">Uncharacterized protein</fullName>
    </submittedName>
</protein>
<keyword evidence="3" id="KW-1185">Reference proteome</keyword>
<keyword evidence="1" id="KW-0732">Signal</keyword>
<gene>
    <name evidence="2" type="ORF">QBC37DRAFT_487819</name>
</gene>
<comment type="caution">
    <text evidence="2">The sequence shown here is derived from an EMBL/GenBank/DDBJ whole genome shotgun (WGS) entry which is preliminary data.</text>
</comment>
<proteinExistence type="predicted"/>
<evidence type="ECO:0000313" key="3">
    <source>
        <dbReference type="Proteomes" id="UP001301769"/>
    </source>
</evidence>
<sequence length="127" mass="13621">MKFAAFLSTLLAVATPINAENGFVFDLPSIVPGAPNPAASFHVNLTGIHNTTFAGSGAAQLSQTLNQDLMNALEHQIPAYIRTYQDSMKLAGQECDFQCCEAACFAVIWIPFATIICIEMCKAKYGG</sequence>
<reference evidence="2" key="2">
    <citation type="submission" date="2023-05" db="EMBL/GenBank/DDBJ databases">
        <authorList>
            <consortium name="Lawrence Berkeley National Laboratory"/>
            <person name="Steindorff A."/>
            <person name="Hensen N."/>
            <person name="Bonometti L."/>
            <person name="Westerberg I."/>
            <person name="Brannstrom I.O."/>
            <person name="Guillou S."/>
            <person name="Cros-Aarteil S."/>
            <person name="Calhoun S."/>
            <person name="Haridas S."/>
            <person name="Kuo A."/>
            <person name="Mondo S."/>
            <person name="Pangilinan J."/>
            <person name="Riley R."/>
            <person name="Labutti K."/>
            <person name="Andreopoulos B."/>
            <person name="Lipzen A."/>
            <person name="Chen C."/>
            <person name="Yanf M."/>
            <person name="Daum C."/>
            <person name="Ng V."/>
            <person name="Clum A."/>
            <person name="Ohm R."/>
            <person name="Martin F."/>
            <person name="Silar P."/>
            <person name="Natvig D."/>
            <person name="Lalanne C."/>
            <person name="Gautier V."/>
            <person name="Ament-Velasquez S.L."/>
            <person name="Kruys A."/>
            <person name="Hutchinson M.I."/>
            <person name="Powell A.J."/>
            <person name="Barry K."/>
            <person name="Miller A.N."/>
            <person name="Grigoriev I.V."/>
            <person name="Debuchy R."/>
            <person name="Gladieux P."/>
            <person name="Thoren M.H."/>
            <person name="Johannesson H."/>
        </authorList>
    </citation>
    <scope>NUCLEOTIDE SEQUENCE</scope>
    <source>
        <strain evidence="2">PSN293</strain>
    </source>
</reference>
<dbReference type="Proteomes" id="UP001301769">
    <property type="component" value="Unassembled WGS sequence"/>
</dbReference>
<reference evidence="2" key="1">
    <citation type="journal article" date="2023" name="Mol. Phylogenet. Evol.">
        <title>Genome-scale phylogeny and comparative genomics of the fungal order Sordariales.</title>
        <authorList>
            <person name="Hensen N."/>
            <person name="Bonometti L."/>
            <person name="Westerberg I."/>
            <person name="Brannstrom I.O."/>
            <person name="Guillou S."/>
            <person name="Cros-Aarteil S."/>
            <person name="Calhoun S."/>
            <person name="Haridas S."/>
            <person name="Kuo A."/>
            <person name="Mondo S."/>
            <person name="Pangilinan J."/>
            <person name="Riley R."/>
            <person name="LaButti K."/>
            <person name="Andreopoulos B."/>
            <person name="Lipzen A."/>
            <person name="Chen C."/>
            <person name="Yan M."/>
            <person name="Daum C."/>
            <person name="Ng V."/>
            <person name="Clum A."/>
            <person name="Steindorff A."/>
            <person name="Ohm R.A."/>
            <person name="Martin F."/>
            <person name="Silar P."/>
            <person name="Natvig D.O."/>
            <person name="Lalanne C."/>
            <person name="Gautier V."/>
            <person name="Ament-Velasquez S.L."/>
            <person name="Kruys A."/>
            <person name="Hutchinson M.I."/>
            <person name="Powell A.J."/>
            <person name="Barry K."/>
            <person name="Miller A.N."/>
            <person name="Grigoriev I.V."/>
            <person name="Debuchy R."/>
            <person name="Gladieux P."/>
            <person name="Hiltunen Thoren M."/>
            <person name="Johannesson H."/>
        </authorList>
    </citation>
    <scope>NUCLEOTIDE SEQUENCE</scope>
    <source>
        <strain evidence="2">PSN293</strain>
    </source>
</reference>
<evidence type="ECO:0000313" key="2">
    <source>
        <dbReference type="EMBL" id="KAK4206973.1"/>
    </source>
</evidence>
<organism evidence="2 3">
    <name type="scientific">Rhypophila decipiens</name>
    <dbReference type="NCBI Taxonomy" id="261697"/>
    <lineage>
        <taxon>Eukaryota</taxon>
        <taxon>Fungi</taxon>
        <taxon>Dikarya</taxon>
        <taxon>Ascomycota</taxon>
        <taxon>Pezizomycotina</taxon>
        <taxon>Sordariomycetes</taxon>
        <taxon>Sordariomycetidae</taxon>
        <taxon>Sordariales</taxon>
        <taxon>Naviculisporaceae</taxon>
        <taxon>Rhypophila</taxon>
    </lineage>
</organism>
<feature type="signal peptide" evidence="1">
    <location>
        <begin position="1"/>
        <end position="19"/>
    </location>
</feature>
<dbReference type="AlphaFoldDB" id="A0AAN6XU80"/>
<evidence type="ECO:0000256" key="1">
    <source>
        <dbReference type="SAM" id="SignalP"/>
    </source>
</evidence>
<feature type="chain" id="PRO_5043018034" evidence="1">
    <location>
        <begin position="20"/>
        <end position="127"/>
    </location>
</feature>
<dbReference type="EMBL" id="MU858332">
    <property type="protein sequence ID" value="KAK4206973.1"/>
    <property type="molecule type" value="Genomic_DNA"/>
</dbReference>